<evidence type="ECO:0000313" key="6">
    <source>
        <dbReference type="EMBL" id="SDD69295.1"/>
    </source>
</evidence>
<dbReference type="SMART" id="SM00020">
    <property type="entry name" value="Tryp_SPc"/>
    <property type="match status" value="1"/>
</dbReference>
<dbReference type="PANTHER" id="PTHR24276">
    <property type="entry name" value="POLYSERASE-RELATED"/>
    <property type="match status" value="1"/>
</dbReference>
<dbReference type="Pfam" id="PF00089">
    <property type="entry name" value="Trypsin"/>
    <property type="match status" value="1"/>
</dbReference>
<name>A0A1G6WWA7_9PSEU</name>
<dbReference type="GO" id="GO:0004252">
    <property type="term" value="F:serine-type endopeptidase activity"/>
    <property type="evidence" value="ECO:0007669"/>
    <property type="project" value="InterPro"/>
</dbReference>
<keyword evidence="3" id="KW-0378">Hydrolase</keyword>
<proteinExistence type="inferred from homology"/>
<dbReference type="InterPro" id="IPR009003">
    <property type="entry name" value="Peptidase_S1_PA"/>
</dbReference>
<protein>
    <submittedName>
        <fullName evidence="6">Trypsin</fullName>
    </submittedName>
</protein>
<evidence type="ECO:0000256" key="4">
    <source>
        <dbReference type="ARBA" id="ARBA00022825"/>
    </source>
</evidence>
<dbReference type="PROSITE" id="PS50240">
    <property type="entry name" value="TRYPSIN_DOM"/>
    <property type="match status" value="1"/>
</dbReference>
<dbReference type="InterPro" id="IPR043504">
    <property type="entry name" value="Peptidase_S1_PA_chymotrypsin"/>
</dbReference>
<dbReference type="PRINTS" id="PR00722">
    <property type="entry name" value="CHYMOTRYPSIN"/>
</dbReference>
<dbReference type="Proteomes" id="UP000199494">
    <property type="component" value="Unassembled WGS sequence"/>
</dbReference>
<dbReference type="GO" id="GO:0006508">
    <property type="term" value="P:proteolysis"/>
    <property type="evidence" value="ECO:0007669"/>
    <property type="project" value="UniProtKB-KW"/>
</dbReference>
<dbReference type="PROSITE" id="PS00134">
    <property type="entry name" value="TRYPSIN_HIS"/>
    <property type="match status" value="1"/>
</dbReference>
<dbReference type="OrthoDB" id="3657335at2"/>
<dbReference type="InterPro" id="IPR018114">
    <property type="entry name" value="TRYPSIN_HIS"/>
</dbReference>
<keyword evidence="7" id="KW-1185">Reference proteome</keyword>
<keyword evidence="4" id="KW-0720">Serine protease</keyword>
<dbReference type="RefSeq" id="WP_091809211.1">
    <property type="nucleotide sequence ID" value="NZ_CP016353.1"/>
</dbReference>
<sequence>MRSVSTRARLAGVLAAVLTMLGITAGQAAGTQPFIVGGGDAGEPYPFVVSLQLASGEHFCGGALVSATWVVTAAHCVRGRVPDKVSARIGSNDRTTGGEQAKVAEIVTHPDYDPDGAGGDIALVRLASPAKAAPIALGSDAPVGTATRLLGWGQTCPERGCGESPARLRQLDTSIVDPAGCTGTFSAAVELCTGNPEGSKGACYGDSGGPQITKAGERWRLLGVSSRPGNDDSTCATSPSIYTSAFAYADWIDQYV</sequence>
<evidence type="ECO:0000256" key="1">
    <source>
        <dbReference type="ARBA" id="ARBA00007664"/>
    </source>
</evidence>
<gene>
    <name evidence="6" type="ORF">SAMN05421630_111115</name>
</gene>
<dbReference type="STRING" id="530584.SAMN05421630_111115"/>
<evidence type="ECO:0000256" key="3">
    <source>
        <dbReference type="ARBA" id="ARBA00022801"/>
    </source>
</evidence>
<reference evidence="6 7" key="1">
    <citation type="submission" date="2016-10" db="EMBL/GenBank/DDBJ databases">
        <authorList>
            <person name="de Groot N.N."/>
        </authorList>
    </citation>
    <scope>NUCLEOTIDE SEQUENCE [LARGE SCALE GENOMIC DNA]</scope>
    <source>
        <strain evidence="6 7">CGMCC 4.5506</strain>
    </source>
</reference>
<evidence type="ECO:0000256" key="2">
    <source>
        <dbReference type="ARBA" id="ARBA00022670"/>
    </source>
</evidence>
<dbReference type="InterPro" id="IPR001314">
    <property type="entry name" value="Peptidase_S1A"/>
</dbReference>
<organism evidence="6 7">
    <name type="scientific">Prauserella marina</name>
    <dbReference type="NCBI Taxonomy" id="530584"/>
    <lineage>
        <taxon>Bacteria</taxon>
        <taxon>Bacillati</taxon>
        <taxon>Actinomycetota</taxon>
        <taxon>Actinomycetes</taxon>
        <taxon>Pseudonocardiales</taxon>
        <taxon>Pseudonocardiaceae</taxon>
        <taxon>Prauserella</taxon>
    </lineage>
</organism>
<comment type="similarity">
    <text evidence="1">Belongs to the peptidase S1 family.</text>
</comment>
<keyword evidence="5" id="KW-1015">Disulfide bond</keyword>
<accession>A0A1G6WWA7</accession>
<dbReference type="FunFam" id="2.40.10.10:FF:000073">
    <property type="entry name" value="Trypsin alpha"/>
    <property type="match status" value="1"/>
</dbReference>
<dbReference type="InterPro" id="IPR001254">
    <property type="entry name" value="Trypsin_dom"/>
</dbReference>
<dbReference type="SUPFAM" id="SSF50494">
    <property type="entry name" value="Trypsin-like serine proteases"/>
    <property type="match status" value="1"/>
</dbReference>
<dbReference type="EMBL" id="FMZE01000011">
    <property type="protein sequence ID" value="SDD69295.1"/>
    <property type="molecule type" value="Genomic_DNA"/>
</dbReference>
<evidence type="ECO:0000256" key="5">
    <source>
        <dbReference type="ARBA" id="ARBA00023157"/>
    </source>
</evidence>
<evidence type="ECO:0000313" key="7">
    <source>
        <dbReference type="Proteomes" id="UP000199494"/>
    </source>
</evidence>
<dbReference type="CDD" id="cd00190">
    <property type="entry name" value="Tryp_SPc"/>
    <property type="match status" value="1"/>
</dbReference>
<dbReference type="AlphaFoldDB" id="A0A1G6WWA7"/>
<dbReference type="InterPro" id="IPR050430">
    <property type="entry name" value="Peptidase_S1"/>
</dbReference>
<dbReference type="Gene3D" id="2.40.10.10">
    <property type="entry name" value="Trypsin-like serine proteases"/>
    <property type="match status" value="1"/>
</dbReference>
<keyword evidence="2" id="KW-0645">Protease</keyword>
<dbReference type="PANTHER" id="PTHR24276:SF98">
    <property type="entry name" value="FI18310P1-RELATED"/>
    <property type="match status" value="1"/>
</dbReference>